<dbReference type="GO" id="GO:0003700">
    <property type="term" value="F:DNA-binding transcription factor activity"/>
    <property type="evidence" value="ECO:0007669"/>
    <property type="project" value="TreeGrafter"/>
</dbReference>
<dbReference type="Proteomes" id="UP001214043">
    <property type="component" value="Chromosome"/>
</dbReference>
<evidence type="ECO:0000313" key="3">
    <source>
        <dbReference type="Proteomes" id="UP001214043"/>
    </source>
</evidence>
<evidence type="ECO:0000256" key="1">
    <source>
        <dbReference type="SAM" id="SignalP"/>
    </source>
</evidence>
<name>A0AAF0CFZ1_9PROT</name>
<dbReference type="GO" id="GO:0005829">
    <property type="term" value="C:cytosol"/>
    <property type="evidence" value="ECO:0007669"/>
    <property type="project" value="TreeGrafter"/>
</dbReference>
<evidence type="ECO:0000313" key="2">
    <source>
        <dbReference type="EMBL" id="WDI32936.1"/>
    </source>
</evidence>
<dbReference type="InterPro" id="IPR036390">
    <property type="entry name" value="WH_DNA-bd_sf"/>
</dbReference>
<reference evidence="2" key="1">
    <citation type="submission" date="2023-02" db="EMBL/GenBank/DDBJ databases">
        <title>Genome sequence of Hyphococcus flavus.</title>
        <authorList>
            <person name="Rong J.-C."/>
            <person name="Zhao Q."/>
            <person name="Yi M."/>
            <person name="Wu J.-Y."/>
        </authorList>
    </citation>
    <scope>NUCLEOTIDE SEQUENCE</scope>
    <source>
        <strain evidence="2">MCCC 1K03223</strain>
    </source>
</reference>
<dbReference type="InterPro" id="IPR000944">
    <property type="entry name" value="Tscrpt_reg_Rrf2"/>
</dbReference>
<dbReference type="KEGG" id="hfl:PUV54_06965"/>
<dbReference type="Gene3D" id="1.10.10.10">
    <property type="entry name" value="Winged helix-like DNA-binding domain superfamily/Winged helix DNA-binding domain"/>
    <property type="match status" value="1"/>
</dbReference>
<dbReference type="Pfam" id="PF02082">
    <property type="entry name" value="Rrf2"/>
    <property type="match status" value="1"/>
</dbReference>
<dbReference type="PROSITE" id="PS51197">
    <property type="entry name" value="HTH_RRF2_2"/>
    <property type="match status" value="1"/>
</dbReference>
<keyword evidence="1" id="KW-0732">Signal</keyword>
<dbReference type="AlphaFoldDB" id="A0AAF0CFZ1"/>
<dbReference type="InterPro" id="IPR036388">
    <property type="entry name" value="WH-like_DNA-bd_sf"/>
</dbReference>
<protein>
    <submittedName>
        <fullName evidence="2">Rrf2 family transcriptional regulator</fullName>
    </submittedName>
</protein>
<dbReference type="EMBL" id="CP118166">
    <property type="protein sequence ID" value="WDI32936.1"/>
    <property type="molecule type" value="Genomic_DNA"/>
</dbReference>
<proteinExistence type="predicted"/>
<feature type="signal peptide" evidence="1">
    <location>
        <begin position="1"/>
        <end position="18"/>
    </location>
</feature>
<keyword evidence="3" id="KW-1185">Reference proteome</keyword>
<dbReference type="PANTHER" id="PTHR33221">
    <property type="entry name" value="WINGED HELIX-TURN-HELIX TRANSCRIPTIONAL REGULATOR, RRF2 FAMILY"/>
    <property type="match status" value="1"/>
</dbReference>
<dbReference type="SUPFAM" id="SSF46785">
    <property type="entry name" value="Winged helix' DNA-binding domain"/>
    <property type="match status" value="1"/>
</dbReference>
<feature type="chain" id="PRO_5042033860" evidence="1">
    <location>
        <begin position="19"/>
        <end position="147"/>
    </location>
</feature>
<dbReference type="PANTHER" id="PTHR33221:SF15">
    <property type="entry name" value="HTH-TYPE TRANSCRIPTIONAL REGULATOR YWGB-RELATED"/>
    <property type="match status" value="1"/>
</dbReference>
<dbReference type="RefSeq" id="WP_274494890.1">
    <property type="nucleotide sequence ID" value="NZ_CP118166.1"/>
</dbReference>
<accession>A0AAF0CFZ1</accession>
<gene>
    <name evidence="2" type="ORF">PUV54_06965</name>
</gene>
<sequence>MAGSTRFAVAAHILALLAASRPVPVTSETLAASANTNPAVIRRLLGALSKAGLTSSQLGKGGGATLARGPKKITLREIHQAVEEPGLISLHRAAPNPDCPVGAGVQQVLSGVADEAEAAFLGRLEGVTLKQFAREIAAQNAAAKSAA</sequence>
<organism evidence="2 3">
    <name type="scientific">Hyphococcus flavus</name>
    <dbReference type="NCBI Taxonomy" id="1866326"/>
    <lineage>
        <taxon>Bacteria</taxon>
        <taxon>Pseudomonadati</taxon>
        <taxon>Pseudomonadota</taxon>
        <taxon>Alphaproteobacteria</taxon>
        <taxon>Parvularculales</taxon>
        <taxon>Parvularculaceae</taxon>
        <taxon>Hyphococcus</taxon>
    </lineage>
</organism>